<gene>
    <name evidence="2" type="ORF">NPIL_401251</name>
</gene>
<dbReference type="Proteomes" id="UP000887013">
    <property type="component" value="Unassembled WGS sequence"/>
</dbReference>
<dbReference type="AlphaFoldDB" id="A0A8X6N2X5"/>
<evidence type="ECO:0000256" key="1">
    <source>
        <dbReference type="SAM" id="MobiDB-lite"/>
    </source>
</evidence>
<reference evidence="2" key="1">
    <citation type="submission" date="2020-08" db="EMBL/GenBank/DDBJ databases">
        <title>Multicomponent nature underlies the extraordinary mechanical properties of spider dragline silk.</title>
        <authorList>
            <person name="Kono N."/>
            <person name="Nakamura H."/>
            <person name="Mori M."/>
            <person name="Yoshida Y."/>
            <person name="Ohtoshi R."/>
            <person name="Malay A.D."/>
            <person name="Moran D.A.P."/>
            <person name="Tomita M."/>
            <person name="Numata K."/>
            <person name="Arakawa K."/>
        </authorList>
    </citation>
    <scope>NUCLEOTIDE SEQUENCE</scope>
</reference>
<keyword evidence="3" id="KW-1185">Reference proteome</keyword>
<sequence length="82" mass="9448">MVDELLLPPLEDRNYVIPLRDPRPAAYRNVPSNAEGERPRQLGPQSKYRAGIPLSERPRVTTVFGRVHYLYQPSFKNISKSK</sequence>
<proteinExistence type="predicted"/>
<comment type="caution">
    <text evidence="2">The sequence shown here is derived from an EMBL/GenBank/DDBJ whole genome shotgun (WGS) entry which is preliminary data.</text>
</comment>
<evidence type="ECO:0000313" key="2">
    <source>
        <dbReference type="EMBL" id="GFS90740.1"/>
    </source>
</evidence>
<accession>A0A8X6N2X5</accession>
<protein>
    <submittedName>
        <fullName evidence="2">Uncharacterized protein</fullName>
    </submittedName>
</protein>
<feature type="region of interest" description="Disordered" evidence="1">
    <location>
        <begin position="27"/>
        <end position="51"/>
    </location>
</feature>
<organism evidence="2 3">
    <name type="scientific">Nephila pilipes</name>
    <name type="common">Giant wood spider</name>
    <name type="synonym">Nephila maculata</name>
    <dbReference type="NCBI Taxonomy" id="299642"/>
    <lineage>
        <taxon>Eukaryota</taxon>
        <taxon>Metazoa</taxon>
        <taxon>Ecdysozoa</taxon>
        <taxon>Arthropoda</taxon>
        <taxon>Chelicerata</taxon>
        <taxon>Arachnida</taxon>
        <taxon>Araneae</taxon>
        <taxon>Araneomorphae</taxon>
        <taxon>Entelegynae</taxon>
        <taxon>Araneoidea</taxon>
        <taxon>Nephilidae</taxon>
        <taxon>Nephila</taxon>
    </lineage>
</organism>
<dbReference type="EMBL" id="BMAW01004766">
    <property type="protein sequence ID" value="GFS90740.1"/>
    <property type="molecule type" value="Genomic_DNA"/>
</dbReference>
<name>A0A8X6N2X5_NEPPI</name>
<evidence type="ECO:0000313" key="3">
    <source>
        <dbReference type="Proteomes" id="UP000887013"/>
    </source>
</evidence>